<dbReference type="GO" id="GO:0032259">
    <property type="term" value="P:methylation"/>
    <property type="evidence" value="ECO:0007669"/>
    <property type="project" value="UniProtKB-KW"/>
</dbReference>
<dbReference type="EC" id="2.1.1.-" evidence="2"/>
<keyword evidence="3" id="KW-1185">Reference proteome</keyword>
<reference evidence="3" key="1">
    <citation type="journal article" date="2019" name="Int. J. Syst. Evol. Microbiol.">
        <title>The Global Catalogue of Microorganisms (GCM) 10K type strain sequencing project: providing services to taxonomists for standard genome sequencing and annotation.</title>
        <authorList>
            <consortium name="The Broad Institute Genomics Platform"/>
            <consortium name="The Broad Institute Genome Sequencing Center for Infectious Disease"/>
            <person name="Wu L."/>
            <person name="Ma J."/>
        </authorList>
    </citation>
    <scope>NUCLEOTIDE SEQUENCE [LARGE SCALE GENOMIC DNA]</scope>
    <source>
        <strain evidence="3">DFY28</strain>
    </source>
</reference>
<dbReference type="InterPro" id="IPR050508">
    <property type="entry name" value="Methyltransf_Superfamily"/>
</dbReference>
<dbReference type="Pfam" id="PF13649">
    <property type="entry name" value="Methyltransf_25"/>
    <property type="match status" value="1"/>
</dbReference>
<gene>
    <name evidence="2" type="ORF">ACFPWU_08630</name>
</gene>
<evidence type="ECO:0000313" key="3">
    <source>
        <dbReference type="Proteomes" id="UP001596098"/>
    </source>
</evidence>
<comment type="caution">
    <text evidence="2">The sequence shown here is derived from an EMBL/GenBank/DDBJ whole genome shotgun (WGS) entry which is preliminary data.</text>
</comment>
<feature type="domain" description="Methyltransferase" evidence="1">
    <location>
        <begin position="180"/>
        <end position="276"/>
    </location>
</feature>
<keyword evidence="2" id="KW-0808">Transferase</keyword>
<dbReference type="CDD" id="cd02440">
    <property type="entry name" value="AdoMet_MTases"/>
    <property type="match status" value="1"/>
</dbReference>
<keyword evidence="2" id="KW-0489">Methyltransferase</keyword>
<dbReference type="InterPro" id="IPR029063">
    <property type="entry name" value="SAM-dependent_MTases_sf"/>
</dbReference>
<dbReference type="Gene3D" id="3.40.50.150">
    <property type="entry name" value="Vaccinia Virus protein VP39"/>
    <property type="match status" value="1"/>
</dbReference>
<sequence length="350" mass="38329">MDIALRQRRRAGLEFLGSVQNYAGKTLQAAAGEAYRSAVPQPPLDLDSRRASVYEVLEGHSGWEFDRFLTRWVAEEIYVRALPAIEEKRDSVEAWLDVKNPVGSLTLNPEMVPPAYWEGGFHLAPGGWDGHDLMGPAISELVFAYVLTPGGVGAVKAGENLMSQRDQVAGETPRTDYKHVVELGASSGRFTFALKRRLPNSKITAVELSASALKHGHALASDKGVEIDFVHAPAEATGLPDGCADLVAAYTLMHEVPVEENLKIVAEMFRLLEPGGHLLISEIAPYEHQDAFRSVVLDWETENRGEPYWRQVMDHDWAAELAAAGFVDIEAYGVGGGVYPWVTRATKPAV</sequence>
<evidence type="ECO:0000313" key="2">
    <source>
        <dbReference type="EMBL" id="MFC6153727.1"/>
    </source>
</evidence>
<evidence type="ECO:0000259" key="1">
    <source>
        <dbReference type="Pfam" id="PF13649"/>
    </source>
</evidence>
<proteinExistence type="predicted"/>
<dbReference type="InterPro" id="IPR041698">
    <property type="entry name" value="Methyltransf_25"/>
</dbReference>
<organism evidence="2 3">
    <name type="scientific">Nocardioides yefusunii</name>
    <dbReference type="NCBI Taxonomy" id="2500546"/>
    <lineage>
        <taxon>Bacteria</taxon>
        <taxon>Bacillati</taxon>
        <taxon>Actinomycetota</taxon>
        <taxon>Actinomycetes</taxon>
        <taxon>Propionibacteriales</taxon>
        <taxon>Nocardioidaceae</taxon>
        <taxon>Nocardioides</taxon>
    </lineage>
</organism>
<dbReference type="GO" id="GO:0008168">
    <property type="term" value="F:methyltransferase activity"/>
    <property type="evidence" value="ECO:0007669"/>
    <property type="project" value="UniProtKB-KW"/>
</dbReference>
<name>A0ABW1QW20_9ACTN</name>
<dbReference type="PANTHER" id="PTHR42912">
    <property type="entry name" value="METHYLTRANSFERASE"/>
    <property type="match status" value="1"/>
</dbReference>
<dbReference type="RefSeq" id="WP_128219984.1">
    <property type="nucleotide sequence ID" value="NZ_CP034929.1"/>
</dbReference>
<dbReference type="Proteomes" id="UP001596098">
    <property type="component" value="Unassembled WGS sequence"/>
</dbReference>
<protein>
    <submittedName>
        <fullName evidence="2">Class I SAM-dependent methyltransferase</fullName>
        <ecNumber evidence="2">2.1.1.-</ecNumber>
    </submittedName>
</protein>
<dbReference type="EMBL" id="JBHSQI010000004">
    <property type="protein sequence ID" value="MFC6153727.1"/>
    <property type="molecule type" value="Genomic_DNA"/>
</dbReference>
<accession>A0ABW1QW20</accession>
<dbReference type="SUPFAM" id="SSF53335">
    <property type="entry name" value="S-adenosyl-L-methionine-dependent methyltransferases"/>
    <property type="match status" value="1"/>
</dbReference>